<dbReference type="GeneID" id="54405548"/>
<proteinExistence type="predicted"/>
<feature type="domain" description="Heterokaryon incompatibility" evidence="1">
    <location>
        <begin position="151"/>
        <end position="258"/>
    </location>
</feature>
<dbReference type="AlphaFoldDB" id="A0A6A6A749"/>
<dbReference type="OrthoDB" id="5428863at2759"/>
<dbReference type="RefSeq" id="XP_033521434.1">
    <property type="nucleotide sequence ID" value="XM_033665116.1"/>
</dbReference>
<evidence type="ECO:0000259" key="1">
    <source>
        <dbReference type="Pfam" id="PF06985"/>
    </source>
</evidence>
<dbReference type="Proteomes" id="UP000799771">
    <property type="component" value="Unassembled WGS sequence"/>
</dbReference>
<name>A0A6A6A749_9PLEO</name>
<evidence type="ECO:0000313" key="2">
    <source>
        <dbReference type="EMBL" id="KAF2127045.1"/>
    </source>
</evidence>
<dbReference type="EMBL" id="ML977511">
    <property type="protein sequence ID" value="KAF2127045.1"/>
    <property type="molecule type" value="Genomic_DNA"/>
</dbReference>
<accession>A0A6A6A749</accession>
<dbReference type="Pfam" id="PF06985">
    <property type="entry name" value="HET"/>
    <property type="match status" value="1"/>
</dbReference>
<sequence length="682" mass="77793">MFKGSRTEDIDISSFQSQESLQCNTHTSLVSRFEEYCRSTSHAIAQPQKDMGFRGGLYPGEVTIRSSISKGCAFWDLLLVKERMGTDDSAKGDIMNPDWVDLTKVKQWKTECLNSHGSECENPLKIWTTRPAWLVDVELEYLVPGPLEVEFVALSYTNGRHLGLNQDSDLNAELLEPYAFRKPAVTTRLPPILRHAMFLTKALGERYLWVDTLCITPGSSEETASQLIMMGSIYASAVVTIIAADRDAEEGILGYSSLAQGKKPYFSRAWTFQEHKMAKRKLFFLKKQAHWECQHQQFHEEFAAGAEVHASIESSLVESLAGFPVLSSVSNLICKYNLCELRYDEDALLGITGLLSVLSRSFDGGFLYGIPEMFFDRALAWGPYLANTELERRTQSSRPRPVQLQPSHLPSWSWVGWKGIVSLGDEASRANDRHHKIEETYPITKWYTAMSPTTDPSKRRRIHSKWYKDREEWKNMKMELPGWTRIELESDKGTVQGEPRMFPTGCGGSVYRHQNMPKAKDWGSTNDWYFPFPVPNISNTTMPSMPEQTPYLFSRVQQARVLGRRNNDRGITMTLYDKLKGHIIGTLRLHSMDQLQPFPSLQKPSGDNALEIEVVAISVSRIQSKTFNKEKSCYGEPFLSTEQYNVLWIEWKEGIAYRKAGGLVQKEQWEQLEREDIDLILG</sequence>
<dbReference type="PANTHER" id="PTHR33112:SF1">
    <property type="entry name" value="HETEROKARYON INCOMPATIBILITY DOMAIN-CONTAINING PROTEIN"/>
    <property type="match status" value="1"/>
</dbReference>
<organism evidence="2 3">
    <name type="scientific">Dothidotthia symphoricarpi CBS 119687</name>
    <dbReference type="NCBI Taxonomy" id="1392245"/>
    <lineage>
        <taxon>Eukaryota</taxon>
        <taxon>Fungi</taxon>
        <taxon>Dikarya</taxon>
        <taxon>Ascomycota</taxon>
        <taxon>Pezizomycotina</taxon>
        <taxon>Dothideomycetes</taxon>
        <taxon>Pleosporomycetidae</taxon>
        <taxon>Pleosporales</taxon>
        <taxon>Dothidotthiaceae</taxon>
        <taxon>Dothidotthia</taxon>
    </lineage>
</organism>
<keyword evidence="3" id="KW-1185">Reference proteome</keyword>
<evidence type="ECO:0000313" key="3">
    <source>
        <dbReference type="Proteomes" id="UP000799771"/>
    </source>
</evidence>
<dbReference type="InterPro" id="IPR010730">
    <property type="entry name" value="HET"/>
</dbReference>
<reference evidence="2" key="1">
    <citation type="journal article" date="2020" name="Stud. Mycol.">
        <title>101 Dothideomycetes genomes: a test case for predicting lifestyles and emergence of pathogens.</title>
        <authorList>
            <person name="Haridas S."/>
            <person name="Albert R."/>
            <person name="Binder M."/>
            <person name="Bloem J."/>
            <person name="Labutti K."/>
            <person name="Salamov A."/>
            <person name="Andreopoulos B."/>
            <person name="Baker S."/>
            <person name="Barry K."/>
            <person name="Bills G."/>
            <person name="Bluhm B."/>
            <person name="Cannon C."/>
            <person name="Castanera R."/>
            <person name="Culley D."/>
            <person name="Daum C."/>
            <person name="Ezra D."/>
            <person name="Gonzalez J."/>
            <person name="Henrissat B."/>
            <person name="Kuo A."/>
            <person name="Liang C."/>
            <person name="Lipzen A."/>
            <person name="Lutzoni F."/>
            <person name="Magnuson J."/>
            <person name="Mondo S."/>
            <person name="Nolan M."/>
            <person name="Ohm R."/>
            <person name="Pangilinan J."/>
            <person name="Park H.-J."/>
            <person name="Ramirez L."/>
            <person name="Alfaro M."/>
            <person name="Sun H."/>
            <person name="Tritt A."/>
            <person name="Yoshinaga Y."/>
            <person name="Zwiers L.-H."/>
            <person name="Turgeon B."/>
            <person name="Goodwin S."/>
            <person name="Spatafora J."/>
            <person name="Crous P."/>
            <person name="Grigoriev I."/>
        </authorList>
    </citation>
    <scope>NUCLEOTIDE SEQUENCE</scope>
    <source>
        <strain evidence="2">CBS 119687</strain>
    </source>
</reference>
<gene>
    <name evidence="2" type="ORF">P153DRAFT_320408</name>
</gene>
<dbReference type="PANTHER" id="PTHR33112">
    <property type="entry name" value="DOMAIN PROTEIN, PUTATIVE-RELATED"/>
    <property type="match status" value="1"/>
</dbReference>
<protein>
    <submittedName>
        <fullName evidence="2">HET-domain-containing protein</fullName>
    </submittedName>
</protein>